<evidence type="ECO:0000313" key="3">
    <source>
        <dbReference type="EMBL" id="GAA2216366.1"/>
    </source>
</evidence>
<evidence type="ECO:0000259" key="1">
    <source>
        <dbReference type="Pfam" id="PF00109"/>
    </source>
</evidence>
<dbReference type="Gene3D" id="3.40.47.10">
    <property type="match status" value="1"/>
</dbReference>
<dbReference type="InterPro" id="IPR016039">
    <property type="entry name" value="Thiolase-like"/>
</dbReference>
<proteinExistence type="predicted"/>
<evidence type="ECO:0000259" key="2">
    <source>
        <dbReference type="Pfam" id="PF22691"/>
    </source>
</evidence>
<dbReference type="EMBL" id="BAAAQX010000067">
    <property type="protein sequence ID" value="GAA2216366.1"/>
    <property type="molecule type" value="Genomic_DNA"/>
</dbReference>
<dbReference type="InterPro" id="IPR002155">
    <property type="entry name" value="Thiolase"/>
</dbReference>
<dbReference type="PANTHER" id="PTHR42870">
    <property type="entry name" value="ACETYL-COA C-ACETYLTRANSFERASE"/>
    <property type="match status" value="1"/>
</dbReference>
<dbReference type="InterPro" id="IPR055140">
    <property type="entry name" value="Thiolase_C_2"/>
</dbReference>
<dbReference type="NCBIfam" id="NF004715">
    <property type="entry name" value="PRK06059.1"/>
    <property type="match status" value="1"/>
</dbReference>
<dbReference type="CDD" id="cd00829">
    <property type="entry name" value="SCP-x_thiolase"/>
    <property type="match status" value="1"/>
</dbReference>
<dbReference type="Proteomes" id="UP001499843">
    <property type="component" value="Unassembled WGS sequence"/>
</dbReference>
<dbReference type="Pfam" id="PF22691">
    <property type="entry name" value="Thiolase_C_1"/>
    <property type="match status" value="1"/>
</dbReference>
<accession>A0ABN3D3I7</accession>
<dbReference type="SUPFAM" id="SSF53901">
    <property type="entry name" value="Thiolase-like"/>
    <property type="match status" value="2"/>
</dbReference>
<dbReference type="InterPro" id="IPR014030">
    <property type="entry name" value="Ketoacyl_synth_N"/>
</dbReference>
<evidence type="ECO:0000313" key="4">
    <source>
        <dbReference type="Proteomes" id="UP001499843"/>
    </source>
</evidence>
<protein>
    <submittedName>
        <fullName evidence="3">Lipid-transfer protein</fullName>
    </submittedName>
</protein>
<sequence>MGAGVVSAVAVLGTGMHPWGKWGRPFLEYGVAAAREALRDAGLEWTDVQYVVGADTIRNGYPGFVSGASYARELGWSGARVASCYAACASGAQALDIARTRILAGLCDVALVVGADATPKGFFKPVGGDRPDDPDWLRFRLLGATNPAYFALYARRRMALYGSTPADFAAVKVKNALAGSLNPLARYRKPVTAEEVLASPMVADPLHLMDICATSDGGAAVVLASEEFARRRGTGFVRLAAVSTVTPVFPNTVLELPDFATDSRAAVPAPERPFRAAIAHAAYEEAEAGPEDLSLAEVYDLSTALELDWMEDVGLCPPGEAEKLLRDGRTALGGSLPVNPSGGLASFGEAIPAQALAQLCELADQLRGRAGARQTADARVGLAANQGLFGHGSAIIAMR</sequence>
<feature type="domain" description="Beta-ketoacyl synthase-like N-terminal" evidence="1">
    <location>
        <begin position="73"/>
        <end position="117"/>
    </location>
</feature>
<gene>
    <name evidence="3" type="ORF">GCM10009850_118350</name>
</gene>
<organism evidence="3 4">
    <name type="scientific">Nonomuraea monospora</name>
    <dbReference type="NCBI Taxonomy" id="568818"/>
    <lineage>
        <taxon>Bacteria</taxon>
        <taxon>Bacillati</taxon>
        <taxon>Actinomycetota</taxon>
        <taxon>Actinomycetes</taxon>
        <taxon>Streptosporangiales</taxon>
        <taxon>Streptosporangiaceae</taxon>
        <taxon>Nonomuraea</taxon>
    </lineage>
</organism>
<dbReference type="PIRSF" id="PIRSF000429">
    <property type="entry name" value="Ac-CoA_Ac_transf"/>
    <property type="match status" value="1"/>
</dbReference>
<dbReference type="PANTHER" id="PTHR42870:SF1">
    <property type="entry name" value="NON-SPECIFIC LIPID-TRANSFER PROTEIN-LIKE 2"/>
    <property type="match status" value="1"/>
</dbReference>
<feature type="domain" description="Thiolase C-terminal" evidence="2">
    <location>
        <begin position="279"/>
        <end position="394"/>
    </location>
</feature>
<name>A0ABN3D3I7_9ACTN</name>
<dbReference type="Pfam" id="PF00109">
    <property type="entry name" value="ketoacyl-synt"/>
    <property type="match status" value="1"/>
</dbReference>
<comment type="caution">
    <text evidence="3">The sequence shown here is derived from an EMBL/GenBank/DDBJ whole genome shotgun (WGS) entry which is preliminary data.</text>
</comment>
<keyword evidence="4" id="KW-1185">Reference proteome</keyword>
<reference evidence="3 4" key="1">
    <citation type="journal article" date="2019" name="Int. J. Syst. Evol. Microbiol.">
        <title>The Global Catalogue of Microorganisms (GCM) 10K type strain sequencing project: providing services to taxonomists for standard genome sequencing and annotation.</title>
        <authorList>
            <consortium name="The Broad Institute Genomics Platform"/>
            <consortium name="The Broad Institute Genome Sequencing Center for Infectious Disease"/>
            <person name="Wu L."/>
            <person name="Ma J."/>
        </authorList>
    </citation>
    <scope>NUCLEOTIDE SEQUENCE [LARGE SCALE GENOMIC DNA]</scope>
    <source>
        <strain evidence="3 4">JCM 16114</strain>
    </source>
</reference>